<keyword evidence="1" id="KW-1133">Transmembrane helix</keyword>
<organism evidence="2 3">
    <name type="scientific">Daedalea quercina L-15889</name>
    <dbReference type="NCBI Taxonomy" id="1314783"/>
    <lineage>
        <taxon>Eukaryota</taxon>
        <taxon>Fungi</taxon>
        <taxon>Dikarya</taxon>
        <taxon>Basidiomycota</taxon>
        <taxon>Agaricomycotina</taxon>
        <taxon>Agaricomycetes</taxon>
        <taxon>Polyporales</taxon>
        <taxon>Fomitopsis</taxon>
    </lineage>
</organism>
<keyword evidence="3" id="KW-1185">Reference proteome</keyword>
<reference evidence="2 3" key="1">
    <citation type="journal article" date="2016" name="Mol. Biol. Evol.">
        <title>Comparative Genomics of Early-Diverging Mushroom-Forming Fungi Provides Insights into the Origins of Lignocellulose Decay Capabilities.</title>
        <authorList>
            <person name="Nagy L.G."/>
            <person name="Riley R."/>
            <person name="Tritt A."/>
            <person name="Adam C."/>
            <person name="Daum C."/>
            <person name="Floudas D."/>
            <person name="Sun H."/>
            <person name="Yadav J.S."/>
            <person name="Pangilinan J."/>
            <person name="Larsson K.H."/>
            <person name="Matsuura K."/>
            <person name="Barry K."/>
            <person name="Labutti K."/>
            <person name="Kuo R."/>
            <person name="Ohm R.A."/>
            <person name="Bhattacharya S.S."/>
            <person name="Shirouzu T."/>
            <person name="Yoshinaga Y."/>
            <person name="Martin F.M."/>
            <person name="Grigoriev I.V."/>
            <person name="Hibbett D.S."/>
        </authorList>
    </citation>
    <scope>NUCLEOTIDE SEQUENCE [LARGE SCALE GENOMIC DNA]</scope>
    <source>
        <strain evidence="2 3">L-15889</strain>
    </source>
</reference>
<feature type="transmembrane region" description="Helical" evidence="1">
    <location>
        <begin position="58"/>
        <end position="81"/>
    </location>
</feature>
<dbReference type="Proteomes" id="UP000076727">
    <property type="component" value="Unassembled WGS sequence"/>
</dbReference>
<dbReference type="EMBL" id="KV429065">
    <property type="protein sequence ID" value="KZT68567.1"/>
    <property type="molecule type" value="Genomic_DNA"/>
</dbReference>
<evidence type="ECO:0000313" key="3">
    <source>
        <dbReference type="Proteomes" id="UP000076727"/>
    </source>
</evidence>
<evidence type="ECO:0000256" key="1">
    <source>
        <dbReference type="SAM" id="Phobius"/>
    </source>
</evidence>
<dbReference type="AlphaFoldDB" id="A0A165PS67"/>
<keyword evidence="1" id="KW-0812">Transmembrane</keyword>
<dbReference type="OrthoDB" id="2804213at2759"/>
<keyword evidence="1" id="KW-0472">Membrane</keyword>
<gene>
    <name evidence="2" type="ORF">DAEQUDRAFT_727684</name>
</gene>
<name>A0A165PS67_9APHY</name>
<accession>A0A165PS67</accession>
<proteinExistence type="predicted"/>
<feature type="transmembrane region" description="Helical" evidence="1">
    <location>
        <begin position="18"/>
        <end position="37"/>
    </location>
</feature>
<sequence>MSCIVIYEIPERIDKLEIALRVCYVTAEILVLIATWFQTYSVHQWAKGIGRAAPLTRLIFRDGTIYFSALVALNIAAVVLWTRDVLTEPRHC</sequence>
<evidence type="ECO:0000313" key="2">
    <source>
        <dbReference type="EMBL" id="KZT68567.1"/>
    </source>
</evidence>
<protein>
    <submittedName>
        <fullName evidence="2">Uncharacterized protein</fullName>
    </submittedName>
</protein>